<feature type="compositionally biased region" description="Basic residues" evidence="1">
    <location>
        <begin position="37"/>
        <end position="50"/>
    </location>
</feature>
<feature type="region of interest" description="Disordered" evidence="1">
    <location>
        <begin position="231"/>
        <end position="273"/>
    </location>
</feature>
<evidence type="ECO:0000256" key="1">
    <source>
        <dbReference type="SAM" id="MobiDB-lite"/>
    </source>
</evidence>
<sequence>MYLSTTTDLTCQRSWQEILVPEWTPLDPLHGPTIRRALSHRPKSPRKRGILKGPASSRNLWNQEHPCIRRQLFAPQEVASYAQIPLTSYHEEKDPDAATHQPRVSFAEWSMVIEPEPTAWDVTDQQEEEKPLLDDDLWYQRSDYVQFRNASQQVWEHAVHCYSSATTRRRDATSFMDDKESSPLDSLRGIEPVISRREFTQRKAAVRQSLRAVLQRQEILIQQQRDQAAIQARCRSRQRQRARANSSDKMASSSLRSPCISPSSSDTNTSSCSTTAAAATSSCRPPQQQEEEPWEEQLARVSWAHSQTSLVMAQTRAQQDAQQANASLTAQAAWEYQQFLVFFRHAPHEPTADTRSSRQPTLLSKNKPYTWKQYGHQI</sequence>
<protein>
    <submittedName>
        <fullName evidence="2">Uncharacterized protein</fullName>
    </submittedName>
</protein>
<name>A0A7S2YMV0_9STRA</name>
<reference evidence="2" key="1">
    <citation type="submission" date="2021-01" db="EMBL/GenBank/DDBJ databases">
        <authorList>
            <person name="Corre E."/>
            <person name="Pelletier E."/>
            <person name="Niang G."/>
            <person name="Scheremetjew M."/>
            <person name="Finn R."/>
            <person name="Kale V."/>
            <person name="Holt S."/>
            <person name="Cochrane G."/>
            <person name="Meng A."/>
            <person name="Brown T."/>
            <person name="Cohen L."/>
        </authorList>
    </citation>
    <scope>NUCLEOTIDE SEQUENCE</scope>
    <source>
        <strain evidence="2">CCMP125</strain>
    </source>
</reference>
<proteinExistence type="predicted"/>
<dbReference type="EMBL" id="HBHT01032351">
    <property type="protein sequence ID" value="CAD9984599.1"/>
    <property type="molecule type" value="Transcribed_RNA"/>
</dbReference>
<accession>A0A7S2YMV0</accession>
<dbReference type="AlphaFoldDB" id="A0A7S2YMV0"/>
<evidence type="ECO:0000313" key="2">
    <source>
        <dbReference type="EMBL" id="CAD9984599.1"/>
    </source>
</evidence>
<feature type="compositionally biased region" description="Low complexity" evidence="1">
    <location>
        <begin position="252"/>
        <end position="273"/>
    </location>
</feature>
<gene>
    <name evidence="2" type="ORF">APAL1065_LOCUS21745</name>
</gene>
<organism evidence="2">
    <name type="scientific">Entomoneis paludosa</name>
    <dbReference type="NCBI Taxonomy" id="265537"/>
    <lineage>
        <taxon>Eukaryota</taxon>
        <taxon>Sar</taxon>
        <taxon>Stramenopiles</taxon>
        <taxon>Ochrophyta</taxon>
        <taxon>Bacillariophyta</taxon>
        <taxon>Bacillariophyceae</taxon>
        <taxon>Bacillariophycidae</taxon>
        <taxon>Entomoneidaceae</taxon>
        <taxon>Entomoneis</taxon>
    </lineage>
</organism>
<feature type="region of interest" description="Disordered" evidence="1">
    <location>
        <begin position="37"/>
        <end position="58"/>
    </location>
</feature>